<dbReference type="RefSeq" id="WP_277862724.1">
    <property type="nucleotide sequence ID" value="NZ_JARRAG010000002.1"/>
</dbReference>
<evidence type="ECO:0000313" key="2">
    <source>
        <dbReference type="Proteomes" id="UP001216907"/>
    </source>
</evidence>
<name>A0ABT6FFS4_9BACT</name>
<accession>A0ABT6FFS4</accession>
<dbReference type="EMBL" id="JARRAG010000002">
    <property type="protein sequence ID" value="MDG3006427.1"/>
    <property type="molecule type" value="Genomic_DNA"/>
</dbReference>
<organism evidence="1 2">
    <name type="scientific">Paludisphaera mucosa</name>
    <dbReference type="NCBI Taxonomy" id="3030827"/>
    <lineage>
        <taxon>Bacteria</taxon>
        <taxon>Pseudomonadati</taxon>
        <taxon>Planctomycetota</taxon>
        <taxon>Planctomycetia</taxon>
        <taxon>Isosphaerales</taxon>
        <taxon>Isosphaeraceae</taxon>
        <taxon>Paludisphaera</taxon>
    </lineage>
</organism>
<dbReference type="Proteomes" id="UP001216907">
    <property type="component" value="Unassembled WGS sequence"/>
</dbReference>
<keyword evidence="2" id="KW-1185">Reference proteome</keyword>
<comment type="caution">
    <text evidence="1">The sequence shown here is derived from an EMBL/GenBank/DDBJ whole genome shotgun (WGS) entry which is preliminary data.</text>
</comment>
<gene>
    <name evidence="1" type="ORF">PZE19_21865</name>
</gene>
<evidence type="ECO:0000313" key="1">
    <source>
        <dbReference type="EMBL" id="MDG3006427.1"/>
    </source>
</evidence>
<protein>
    <submittedName>
        <fullName evidence="1">Uncharacterized protein</fullName>
    </submittedName>
</protein>
<proteinExistence type="predicted"/>
<reference evidence="1 2" key="1">
    <citation type="submission" date="2023-03" db="EMBL/GenBank/DDBJ databases">
        <title>Paludisphaera mucosa sp. nov. a novel planctomycete from northern fen.</title>
        <authorList>
            <person name="Ivanova A."/>
        </authorList>
    </citation>
    <scope>NUCLEOTIDE SEQUENCE [LARGE SCALE GENOMIC DNA]</scope>
    <source>
        <strain evidence="1 2">Pla2</strain>
    </source>
</reference>
<sequence>MLYTEADGFAFAHARTQGRVLIDGGLFTPIKEDGITVGVEPTAELLELFSEPPPADRLFDVLVRFSLYHDMVHDHGPMTEVVDELRAMGMRKGESGTLWKAVRRGLCVP</sequence>